<proteinExistence type="predicted"/>
<dbReference type="EMBL" id="JADOUE010000001">
    <property type="protein sequence ID" value="MBG6122469.1"/>
    <property type="molecule type" value="Genomic_DNA"/>
</dbReference>
<feature type="signal peptide" evidence="2">
    <location>
        <begin position="1"/>
        <end position="48"/>
    </location>
</feature>
<evidence type="ECO:0000313" key="4">
    <source>
        <dbReference type="Proteomes" id="UP000658613"/>
    </source>
</evidence>
<feature type="chain" id="PRO_5038887292" evidence="2">
    <location>
        <begin position="49"/>
        <end position="444"/>
    </location>
</feature>
<dbReference type="Gene3D" id="2.40.10.10">
    <property type="entry name" value="Trypsin-like serine proteases"/>
    <property type="match status" value="1"/>
</dbReference>
<dbReference type="PROSITE" id="PS00134">
    <property type="entry name" value="TRYPSIN_HIS"/>
    <property type="match status" value="1"/>
</dbReference>
<dbReference type="Proteomes" id="UP000658613">
    <property type="component" value="Unassembled WGS sequence"/>
</dbReference>
<organism evidence="3 4">
    <name type="scientific">Corynebacterium aquatimens</name>
    <dbReference type="NCBI Taxonomy" id="1190508"/>
    <lineage>
        <taxon>Bacteria</taxon>
        <taxon>Bacillati</taxon>
        <taxon>Actinomycetota</taxon>
        <taxon>Actinomycetes</taxon>
        <taxon>Mycobacteriales</taxon>
        <taxon>Corynebacteriaceae</taxon>
        <taxon>Corynebacterium</taxon>
    </lineage>
</organism>
<feature type="region of interest" description="Disordered" evidence="1">
    <location>
        <begin position="1"/>
        <end position="20"/>
    </location>
</feature>
<dbReference type="InterPro" id="IPR043504">
    <property type="entry name" value="Peptidase_S1_PA_chymotrypsin"/>
</dbReference>
<reference evidence="3" key="1">
    <citation type="submission" date="2020-11" db="EMBL/GenBank/DDBJ databases">
        <title>Sequencing the genomes of 1000 actinobacteria strains.</title>
        <authorList>
            <person name="Klenk H.-P."/>
        </authorList>
    </citation>
    <scope>NUCLEOTIDE SEQUENCE</scope>
    <source>
        <strain evidence="3">DSM 45632</strain>
    </source>
</reference>
<dbReference type="InterPro" id="IPR009003">
    <property type="entry name" value="Peptidase_S1_PA"/>
</dbReference>
<protein>
    <submittedName>
        <fullName evidence="3">Uncharacterized protein</fullName>
    </submittedName>
</protein>
<evidence type="ECO:0000256" key="2">
    <source>
        <dbReference type="SAM" id="SignalP"/>
    </source>
</evidence>
<name>A0A931DVV1_9CORY</name>
<accession>A0A931DVV1</accession>
<evidence type="ECO:0000256" key="1">
    <source>
        <dbReference type="SAM" id="MobiDB-lite"/>
    </source>
</evidence>
<comment type="caution">
    <text evidence="3">The sequence shown here is derived from an EMBL/GenBank/DDBJ whole genome shotgun (WGS) entry which is preliminary data.</text>
</comment>
<dbReference type="GO" id="GO:0006508">
    <property type="term" value="P:proteolysis"/>
    <property type="evidence" value="ECO:0007669"/>
    <property type="project" value="InterPro"/>
</dbReference>
<dbReference type="InterPro" id="IPR018114">
    <property type="entry name" value="TRYPSIN_HIS"/>
</dbReference>
<feature type="compositionally biased region" description="Low complexity" evidence="1">
    <location>
        <begin position="48"/>
        <end position="66"/>
    </location>
</feature>
<keyword evidence="2" id="KW-0732">Signal</keyword>
<dbReference type="SUPFAM" id="SSF50494">
    <property type="entry name" value="Trypsin-like serine proteases"/>
    <property type="match status" value="1"/>
</dbReference>
<keyword evidence="4" id="KW-1185">Reference proteome</keyword>
<sequence length="444" mass="46840">MFALAPLSKNSTGSGRSPRRLPRMAHLAAASLAALTVCAGGFAPAAHAGGPAPAQLPQTAPSKAAGTAGGAIAGPGAPLRLRILTPPEPLDYFGTEIPLPQEANLAACSQGFVGHVNGSRVMVTAGHCLKGTNPTEEQLDSVVYSPLPGGLTRIGETEHASFLDSLNEDEEDLIVVANQVFNSSDWGTVRLDPGVPDTRVAQSRDAFGGDLSAPVELVGVRDWRTLGEQDIVFDNFGQPICKDGYTTQRTCGTQLFRTRNGVWSFGMYYDHGDSGGINFDPVTREILGVSSQGIGPLGRAQPADVVLETAYGIPDGEVNARFKLTDSTAQQPEFTSMASEQQEVENYVFDTIIATAPPVDVDAEYDKLNNDIGAAIGDTAHRAGNIAWGAVTTGNVDAARKQGEELLGQTIETGMGFNARFEQIQLATAVEEERAARQAAPHNR</sequence>
<dbReference type="GO" id="GO:0004252">
    <property type="term" value="F:serine-type endopeptidase activity"/>
    <property type="evidence" value="ECO:0007669"/>
    <property type="project" value="InterPro"/>
</dbReference>
<evidence type="ECO:0000313" key="3">
    <source>
        <dbReference type="EMBL" id="MBG6122469.1"/>
    </source>
</evidence>
<feature type="region of interest" description="Disordered" evidence="1">
    <location>
        <begin position="48"/>
        <end position="71"/>
    </location>
</feature>
<dbReference type="RefSeq" id="WP_196824858.1">
    <property type="nucleotide sequence ID" value="NZ_CP046980.1"/>
</dbReference>
<dbReference type="AlphaFoldDB" id="A0A931DVV1"/>
<gene>
    <name evidence="3" type="ORF">IW254_001438</name>
</gene>